<dbReference type="STRING" id="5762.D2VGR3"/>
<dbReference type="SMART" id="SM01411">
    <property type="entry name" value="Ephrin_rec_like"/>
    <property type="match status" value="3"/>
</dbReference>
<reference evidence="6 7" key="1">
    <citation type="journal article" date="2010" name="Cell">
        <title>The genome of Naegleria gruberi illuminates early eukaryotic versatility.</title>
        <authorList>
            <person name="Fritz-Laylin L.K."/>
            <person name="Prochnik S.E."/>
            <person name="Ginger M.L."/>
            <person name="Dacks J.B."/>
            <person name="Carpenter M.L."/>
            <person name="Field M.C."/>
            <person name="Kuo A."/>
            <person name="Paredez A."/>
            <person name="Chapman J."/>
            <person name="Pham J."/>
            <person name="Shu S."/>
            <person name="Neupane R."/>
            <person name="Cipriano M."/>
            <person name="Mancuso J."/>
            <person name="Tu H."/>
            <person name="Salamov A."/>
            <person name="Lindquist E."/>
            <person name="Shapiro H."/>
            <person name="Lucas S."/>
            <person name="Grigoriev I.V."/>
            <person name="Cande W.Z."/>
            <person name="Fulton C."/>
            <person name="Rokhsar D.S."/>
            <person name="Dawson S.C."/>
        </authorList>
    </citation>
    <scope>NUCLEOTIDE SEQUENCE [LARGE SCALE GENOMIC DNA]</scope>
    <source>
        <strain evidence="6 7">NEG-M</strain>
    </source>
</reference>
<dbReference type="Proteomes" id="UP000006671">
    <property type="component" value="Unassembled WGS sequence"/>
</dbReference>
<sequence>MVKSQRPFTRSHLLVGVILLVTCLTFVYSATNSTTTTEQSSSQSSSSTNPTSATTSTNTPTTTTTTGRECTLSDYGSIYTECSSPKDLRRVVYYKKTNCTGGVPLPVSQEEFPCNLVCDNGYFLSPPSTKCEPCNAGEYSFSGTLINDWSDLPESFKTSCTSEGGKSFRCASWKASANSKYFYSGDQSRSLGIVTSSLTYYVNILKEAGEVQFNFRVDADANDGLEFYIDNTLVMERTGYVHEYIVKSFPLAKGPHILEWRYNRTPPSSSSKEMAYLTWIKVYGEKLAVEKCSKCPKGTFNDEKGKESCKPCPFGSYNDQSGQSQCKQCPDNEFAYEGSTSCTPKQECTSNDYYAYHTPCSNGKRTLVYEWKSPRICSGGVALPEKKLNQECSQCPLGMYRENDVCQRCSGKGEYYDTTLKTCKICYENYAAIKYLRYDQNYFNEINGMPKSWTTKCIGECDKSNNGWTFNSNAETNEAYLDAAGNGYGDETVLTIPIQLHTFGTIEFQWELPDNNNKDDTSVLLFFVNKTLETDISRDNSPANKGTYKSKYYPPGRHLLSFAYDKYDTPYKQSTFRIRSIVIEGEEYGAAHTCAECKEGHYCTQATDEYLPCKPGTYSNLKQEYCMSCYRNTFQNKWGQNRCLNCGTGTYSDTGSAECINTCTYNVPGTELMYNITDLQEALDRELGVIGPLALPNSTFNLYFSLCQKFDTANTKFCTKESRSVVLEEQRREVTNKNRRKGYRTYSCIEDVSYANLKYKPSGDMGSTISYDASTGNGIKVMFSTDYRCPNNGGVYNTKIDLRCNPKVGLGKPVILTGANPDATVDDVCTTNILWESNVACPVCTMYDYESVLQPECENGQRKRTWYLKPGATCYPYAPMSTSLPQSELVPCTVCAAEDYTTVETKCENGRSTIKYVWKEPKICLDGESLPADRSITCDEFEIGKLTAVTALFVFGSVFVCLVAVIIFFYFKNKQLYSQYERVGGKENEFEMSPGGLGELELEGSDDEDSIEMGFTTTKNHPEDESDDEDRV</sequence>
<feature type="region of interest" description="Disordered" evidence="1">
    <location>
        <begin position="36"/>
        <end position="66"/>
    </location>
</feature>
<evidence type="ECO:0000259" key="5">
    <source>
        <dbReference type="Pfam" id="PF23089"/>
    </source>
</evidence>
<feature type="signal peptide" evidence="3">
    <location>
        <begin position="1"/>
        <end position="29"/>
    </location>
</feature>
<feature type="chain" id="PRO_5003038640" evidence="3">
    <location>
        <begin position="30"/>
        <end position="1032"/>
    </location>
</feature>
<proteinExistence type="predicted"/>
<dbReference type="KEGG" id="ngr:NAEGRDRAFT_79909"/>
<keyword evidence="7" id="KW-1185">Reference proteome</keyword>
<dbReference type="SUPFAM" id="SSF57184">
    <property type="entry name" value="Growth factor receptor domain"/>
    <property type="match status" value="2"/>
</dbReference>
<dbReference type="InParanoid" id="D2VGR3"/>
<dbReference type="PANTHER" id="PTHR22727:SF15">
    <property type="entry name" value="MRH DOMAIN-CONTAINING PROTEIN"/>
    <property type="match status" value="1"/>
</dbReference>
<protein>
    <submittedName>
        <fullName evidence="6">Predicted protein</fullName>
    </submittedName>
</protein>
<dbReference type="GeneID" id="8848027"/>
<dbReference type="RefSeq" id="XP_002676851.1">
    <property type="nucleotide sequence ID" value="XM_002676805.1"/>
</dbReference>
<organism evidence="7">
    <name type="scientific">Naegleria gruberi</name>
    <name type="common">Amoeba</name>
    <dbReference type="NCBI Taxonomy" id="5762"/>
    <lineage>
        <taxon>Eukaryota</taxon>
        <taxon>Discoba</taxon>
        <taxon>Heterolobosea</taxon>
        <taxon>Tetramitia</taxon>
        <taxon>Eutetramitia</taxon>
        <taxon>Vahlkampfiidae</taxon>
        <taxon>Naegleria</taxon>
    </lineage>
</organism>
<evidence type="ECO:0000313" key="7">
    <source>
        <dbReference type="Proteomes" id="UP000006671"/>
    </source>
</evidence>
<feature type="domain" description="Tyrosine-protein kinase ephrin type A/B receptor-like" evidence="4">
    <location>
        <begin position="616"/>
        <end position="663"/>
    </location>
</feature>
<dbReference type="SUPFAM" id="SSF50911">
    <property type="entry name" value="Mannose 6-phosphate receptor domain"/>
    <property type="match status" value="1"/>
</dbReference>
<dbReference type="VEuPathDB" id="AmoebaDB:NAEGRDRAFT_79909"/>
<evidence type="ECO:0000256" key="3">
    <source>
        <dbReference type="SAM" id="SignalP"/>
    </source>
</evidence>
<dbReference type="GO" id="GO:0016020">
    <property type="term" value="C:membrane"/>
    <property type="evidence" value="ECO:0007669"/>
    <property type="project" value="TreeGrafter"/>
</dbReference>
<accession>D2VGR3</accession>
<dbReference type="InterPro" id="IPR009011">
    <property type="entry name" value="Man6P_isomerase_rcpt-bd_dom_sf"/>
</dbReference>
<name>D2VGR3_NAEGR</name>
<dbReference type="eggNOG" id="KOG1217">
    <property type="taxonomic scope" value="Eukaryota"/>
</dbReference>
<dbReference type="OrthoDB" id="10252016at2759"/>
<keyword evidence="2" id="KW-0472">Membrane</keyword>
<keyword evidence="2" id="KW-1133">Transmembrane helix</keyword>
<dbReference type="InterPro" id="IPR011641">
    <property type="entry name" value="Tyr-kin_ephrin_A/B_rcpt-like"/>
</dbReference>
<dbReference type="InterPro" id="IPR009030">
    <property type="entry name" value="Growth_fac_rcpt_cys_sf"/>
</dbReference>
<evidence type="ECO:0000256" key="1">
    <source>
        <dbReference type="SAM" id="MobiDB-lite"/>
    </source>
</evidence>
<dbReference type="EMBL" id="GG738870">
    <property type="protein sequence ID" value="EFC44107.1"/>
    <property type="molecule type" value="Genomic_DNA"/>
</dbReference>
<dbReference type="InterPro" id="IPR056606">
    <property type="entry name" value="Elapor1/2_C"/>
</dbReference>
<dbReference type="OMA" id="CEYISED"/>
<feature type="region of interest" description="Disordered" evidence="1">
    <location>
        <begin position="1008"/>
        <end position="1032"/>
    </location>
</feature>
<feature type="domain" description="Elapor1/2 C-terminal" evidence="5">
    <location>
        <begin position="352"/>
        <end position="387"/>
    </location>
</feature>
<dbReference type="Gene3D" id="2.10.50.10">
    <property type="entry name" value="Tumor Necrosis Factor Receptor, subunit A, domain 2"/>
    <property type="match status" value="2"/>
</dbReference>
<dbReference type="AlphaFoldDB" id="D2VGR3"/>
<dbReference type="PANTHER" id="PTHR22727">
    <property type="entry name" value="PROTEIN CBG13728"/>
    <property type="match status" value="1"/>
</dbReference>
<dbReference type="Pfam" id="PF23089">
    <property type="entry name" value="ELAPOR1_C"/>
    <property type="match status" value="2"/>
</dbReference>
<feature type="domain" description="Tyrosine-protein kinase ephrin type A/B receptor-like" evidence="4">
    <location>
        <begin position="289"/>
        <end position="322"/>
    </location>
</feature>
<feature type="domain" description="Elapor1/2 C-terminal" evidence="5">
    <location>
        <begin position="899"/>
        <end position="934"/>
    </location>
</feature>
<evidence type="ECO:0000259" key="4">
    <source>
        <dbReference type="Pfam" id="PF07699"/>
    </source>
</evidence>
<keyword evidence="3" id="KW-0732">Signal</keyword>
<gene>
    <name evidence="6" type="ORF">NAEGRDRAFT_79909</name>
</gene>
<dbReference type="InterPro" id="IPR039181">
    <property type="entry name" value="Elapor1/2"/>
</dbReference>
<feature type="transmembrane region" description="Helical" evidence="2">
    <location>
        <begin position="946"/>
        <end position="971"/>
    </location>
</feature>
<evidence type="ECO:0000256" key="2">
    <source>
        <dbReference type="SAM" id="Phobius"/>
    </source>
</evidence>
<keyword evidence="2" id="KW-0812">Transmembrane</keyword>
<dbReference type="Pfam" id="PF07699">
    <property type="entry name" value="Ephrin_rec_like"/>
    <property type="match status" value="2"/>
</dbReference>
<evidence type="ECO:0000313" key="6">
    <source>
        <dbReference type="EMBL" id="EFC44107.1"/>
    </source>
</evidence>